<reference evidence="3 4" key="1">
    <citation type="submission" date="2020-08" db="EMBL/GenBank/DDBJ databases">
        <title>Functional genomics of gut bacteria from endangered species of beetles.</title>
        <authorList>
            <person name="Carlos-Shanley C."/>
        </authorList>
    </citation>
    <scope>NUCLEOTIDE SEQUENCE [LARGE SCALE GENOMIC DNA]</scope>
    <source>
        <strain evidence="3 4">S00198</strain>
    </source>
</reference>
<dbReference type="EMBL" id="JACHLK010000009">
    <property type="protein sequence ID" value="MBB6561761.1"/>
    <property type="molecule type" value="Genomic_DNA"/>
</dbReference>
<name>A0A7X0PH44_9BURK</name>
<evidence type="ECO:0000313" key="3">
    <source>
        <dbReference type="EMBL" id="MBB6561761.1"/>
    </source>
</evidence>
<dbReference type="Gene3D" id="3.40.190.150">
    <property type="entry name" value="Bordetella uptake gene, domain 1"/>
    <property type="match status" value="1"/>
</dbReference>
<dbReference type="CDD" id="cd07012">
    <property type="entry name" value="PBP2_Bug_TTT"/>
    <property type="match status" value="1"/>
</dbReference>
<dbReference type="RefSeq" id="WP_184861103.1">
    <property type="nucleotide sequence ID" value="NZ_JACHLK010000009.1"/>
</dbReference>
<dbReference type="InterPro" id="IPR042100">
    <property type="entry name" value="Bug_dom1"/>
</dbReference>
<proteinExistence type="inferred from homology"/>
<feature type="signal peptide" evidence="2">
    <location>
        <begin position="1"/>
        <end position="23"/>
    </location>
</feature>
<dbReference type="Proteomes" id="UP000575083">
    <property type="component" value="Unassembled WGS sequence"/>
</dbReference>
<accession>A0A7X0PH44</accession>
<comment type="similarity">
    <text evidence="1">Belongs to the UPF0065 (bug) family.</text>
</comment>
<protein>
    <submittedName>
        <fullName evidence="3">Tripartite-type tricarboxylate transporter receptor subunit TctC</fullName>
    </submittedName>
</protein>
<comment type="caution">
    <text evidence="3">The sequence shown here is derived from an EMBL/GenBank/DDBJ whole genome shotgun (WGS) entry which is preliminary data.</text>
</comment>
<evidence type="ECO:0000256" key="1">
    <source>
        <dbReference type="ARBA" id="ARBA00006987"/>
    </source>
</evidence>
<dbReference type="InterPro" id="IPR005064">
    <property type="entry name" value="BUG"/>
</dbReference>
<evidence type="ECO:0000256" key="2">
    <source>
        <dbReference type="SAM" id="SignalP"/>
    </source>
</evidence>
<organism evidence="3 4">
    <name type="scientific">Acidovorax soli</name>
    <dbReference type="NCBI Taxonomy" id="592050"/>
    <lineage>
        <taxon>Bacteria</taxon>
        <taxon>Pseudomonadati</taxon>
        <taxon>Pseudomonadota</taxon>
        <taxon>Betaproteobacteria</taxon>
        <taxon>Burkholderiales</taxon>
        <taxon>Comamonadaceae</taxon>
        <taxon>Acidovorax</taxon>
    </lineage>
</organism>
<sequence>MQRRMALNTLAGLATATAWPALAQGAGDKLITLVVPYPPGGGSDILARAIQPGLQKVLGQTVVVENLAGANGSLAARKVLAAAPDGNTLLIGSPNEVVLAPLSIPGSRYVAEDFRMLNLFYATPLALYVRNGLAASSLDSLIALARSEGGRELSYGSTGMGSMYHLVSENLRTASGARMFHVPYKGGGPLIQDLIGEQIDMTFLPVARNLLNMVDARQMKILGVAAAQRSTLAPNVPIFDEGKLLKGFHHSLWFGTLAPAKTPDAVLQRLNQALAQVVQMAETRAATQAAGAELGPALSLADAGRYYAAENTRIRRMAQGVKLEG</sequence>
<keyword evidence="3" id="KW-0675">Receptor</keyword>
<evidence type="ECO:0000313" key="4">
    <source>
        <dbReference type="Proteomes" id="UP000575083"/>
    </source>
</evidence>
<keyword evidence="2" id="KW-0732">Signal</keyword>
<feature type="chain" id="PRO_5030938276" evidence="2">
    <location>
        <begin position="24"/>
        <end position="325"/>
    </location>
</feature>
<keyword evidence="4" id="KW-1185">Reference proteome</keyword>
<dbReference type="PANTHER" id="PTHR42928:SF5">
    <property type="entry name" value="BLR1237 PROTEIN"/>
    <property type="match status" value="1"/>
</dbReference>
<gene>
    <name evidence="3" type="ORF">HNP48_004455</name>
</gene>
<dbReference type="AlphaFoldDB" id="A0A7X0PH44"/>
<dbReference type="PANTHER" id="PTHR42928">
    <property type="entry name" value="TRICARBOXYLATE-BINDING PROTEIN"/>
    <property type="match status" value="1"/>
</dbReference>
<dbReference type="SUPFAM" id="SSF53850">
    <property type="entry name" value="Periplasmic binding protein-like II"/>
    <property type="match status" value="1"/>
</dbReference>
<dbReference type="Gene3D" id="3.40.190.10">
    <property type="entry name" value="Periplasmic binding protein-like II"/>
    <property type="match status" value="1"/>
</dbReference>
<dbReference type="PIRSF" id="PIRSF017082">
    <property type="entry name" value="YflP"/>
    <property type="match status" value="1"/>
</dbReference>
<dbReference type="Pfam" id="PF03401">
    <property type="entry name" value="TctC"/>
    <property type="match status" value="1"/>
</dbReference>